<dbReference type="PANTHER" id="PTHR30336:SF20">
    <property type="entry name" value="DUF218 DOMAIN-CONTAINING PROTEIN"/>
    <property type="match status" value="1"/>
</dbReference>
<dbReference type="KEGG" id="ocn:CUC15_15735"/>
<name>A0A345PJW3_9BACI</name>
<evidence type="ECO:0000313" key="3">
    <source>
        <dbReference type="Proteomes" id="UP000253908"/>
    </source>
</evidence>
<evidence type="ECO:0000313" key="2">
    <source>
        <dbReference type="EMBL" id="AXI10293.1"/>
    </source>
</evidence>
<reference evidence="3" key="1">
    <citation type="submission" date="2017-11" db="EMBL/GenBank/DDBJ databases">
        <authorList>
            <person name="Zhu W."/>
        </authorList>
    </citation>
    <scope>NUCLEOTIDE SEQUENCE [LARGE SCALE GENOMIC DNA]</scope>
    <source>
        <strain evidence="3">160</strain>
    </source>
</reference>
<sequence>MKMLKRLSYIITTLFGIQLLFLLARRFLIVNERPKKADVIIVLSGGPGRLEKGAALFKEGNADQLMLTNSNDTWATAQEAIELGIPEDKLILEERAISTHTNAIYALEKMKEQQLTSAIIISSDFHMRRVRYIFSKVYENTGIELTFVAAPYLKNDFLMEGWEIQTIFYEWVKTFGYWLGAYEVAEKD</sequence>
<dbReference type="InterPro" id="IPR014729">
    <property type="entry name" value="Rossmann-like_a/b/a_fold"/>
</dbReference>
<dbReference type="Pfam" id="PF02698">
    <property type="entry name" value="DUF218"/>
    <property type="match status" value="1"/>
</dbReference>
<dbReference type="InterPro" id="IPR003848">
    <property type="entry name" value="DUF218"/>
</dbReference>
<accession>A0A345PJW3</accession>
<gene>
    <name evidence="2" type="ORF">CUC15_15735</name>
</gene>
<dbReference type="OrthoDB" id="9782395at2"/>
<keyword evidence="3" id="KW-1185">Reference proteome</keyword>
<dbReference type="Gene3D" id="3.40.50.620">
    <property type="entry name" value="HUPs"/>
    <property type="match status" value="1"/>
</dbReference>
<dbReference type="AlphaFoldDB" id="A0A345PJW3"/>
<evidence type="ECO:0000259" key="1">
    <source>
        <dbReference type="Pfam" id="PF02698"/>
    </source>
</evidence>
<dbReference type="CDD" id="cd06259">
    <property type="entry name" value="YdcF-like"/>
    <property type="match status" value="1"/>
</dbReference>
<proteinExistence type="predicted"/>
<dbReference type="PANTHER" id="PTHR30336">
    <property type="entry name" value="INNER MEMBRANE PROTEIN, PROBABLE PERMEASE"/>
    <property type="match status" value="1"/>
</dbReference>
<dbReference type="InterPro" id="IPR051599">
    <property type="entry name" value="Cell_Envelope_Assoc"/>
</dbReference>
<dbReference type="GO" id="GO:0005886">
    <property type="term" value="C:plasma membrane"/>
    <property type="evidence" value="ECO:0007669"/>
    <property type="project" value="TreeGrafter"/>
</dbReference>
<organism evidence="2 3">
    <name type="scientific">Oceanobacillus zhaokaii</name>
    <dbReference type="NCBI Taxonomy" id="2052660"/>
    <lineage>
        <taxon>Bacteria</taxon>
        <taxon>Bacillati</taxon>
        <taxon>Bacillota</taxon>
        <taxon>Bacilli</taxon>
        <taxon>Bacillales</taxon>
        <taxon>Bacillaceae</taxon>
        <taxon>Oceanobacillus</taxon>
    </lineage>
</organism>
<feature type="domain" description="DUF218" evidence="1">
    <location>
        <begin position="38"/>
        <end position="172"/>
    </location>
</feature>
<protein>
    <recommendedName>
        <fullName evidence="1">DUF218 domain-containing protein</fullName>
    </recommendedName>
</protein>
<dbReference type="EMBL" id="CP024848">
    <property type="protein sequence ID" value="AXI10293.1"/>
    <property type="molecule type" value="Genomic_DNA"/>
</dbReference>
<dbReference type="Proteomes" id="UP000253908">
    <property type="component" value="Chromosome"/>
</dbReference>